<dbReference type="Proteomes" id="UP000703269">
    <property type="component" value="Unassembled WGS sequence"/>
</dbReference>
<evidence type="ECO:0000256" key="1">
    <source>
        <dbReference type="SAM" id="MobiDB-lite"/>
    </source>
</evidence>
<accession>A0A9P3LFV0</accession>
<name>A0A9P3LFV0_9APHY</name>
<proteinExistence type="predicted"/>
<dbReference type="EMBL" id="BPQB01000029">
    <property type="protein sequence ID" value="GJE93009.1"/>
    <property type="molecule type" value="Genomic_DNA"/>
</dbReference>
<evidence type="ECO:0000313" key="2">
    <source>
        <dbReference type="EMBL" id="GJE93009.1"/>
    </source>
</evidence>
<reference evidence="2 3" key="1">
    <citation type="submission" date="2021-08" db="EMBL/GenBank/DDBJ databases">
        <title>Draft Genome Sequence of Phanerochaete sordida strain YK-624.</title>
        <authorList>
            <person name="Mori T."/>
            <person name="Dohra H."/>
            <person name="Suzuki T."/>
            <person name="Kawagishi H."/>
            <person name="Hirai H."/>
        </authorList>
    </citation>
    <scope>NUCLEOTIDE SEQUENCE [LARGE SCALE GENOMIC DNA]</scope>
    <source>
        <strain evidence="2 3">YK-624</strain>
    </source>
</reference>
<sequence length="118" mass="13002">MANIPASWDEQPAVPPGTSAEKIHLRINYPGSPTFDEAINVLDHKKNRQPVSKAKLLQRVCLAIKNMTQKNARSADSVPDPWRIGPGGIGFENIVLHSLEHVSRGTWQPTLSVCSIRV</sequence>
<gene>
    <name evidence="2" type="ORF">PsYK624_091680</name>
</gene>
<dbReference type="AlphaFoldDB" id="A0A9P3LFV0"/>
<comment type="caution">
    <text evidence="2">The sequence shown here is derived from an EMBL/GenBank/DDBJ whole genome shotgun (WGS) entry which is preliminary data.</text>
</comment>
<evidence type="ECO:0000313" key="3">
    <source>
        <dbReference type="Proteomes" id="UP000703269"/>
    </source>
</evidence>
<organism evidence="2 3">
    <name type="scientific">Phanerochaete sordida</name>
    <dbReference type="NCBI Taxonomy" id="48140"/>
    <lineage>
        <taxon>Eukaryota</taxon>
        <taxon>Fungi</taxon>
        <taxon>Dikarya</taxon>
        <taxon>Basidiomycota</taxon>
        <taxon>Agaricomycotina</taxon>
        <taxon>Agaricomycetes</taxon>
        <taxon>Polyporales</taxon>
        <taxon>Phanerochaetaceae</taxon>
        <taxon>Phanerochaete</taxon>
    </lineage>
</organism>
<dbReference type="OrthoDB" id="3269405at2759"/>
<protein>
    <submittedName>
        <fullName evidence="2">Uncharacterized protein</fullName>
    </submittedName>
</protein>
<keyword evidence="3" id="KW-1185">Reference proteome</keyword>
<feature type="region of interest" description="Disordered" evidence="1">
    <location>
        <begin position="1"/>
        <end position="21"/>
    </location>
</feature>